<proteinExistence type="predicted"/>
<dbReference type="AlphaFoldDB" id="A0A382AM05"/>
<feature type="non-terminal residue" evidence="1">
    <location>
        <position position="1"/>
    </location>
</feature>
<organism evidence="1">
    <name type="scientific">marine metagenome</name>
    <dbReference type="NCBI Taxonomy" id="408172"/>
    <lineage>
        <taxon>unclassified sequences</taxon>
        <taxon>metagenomes</taxon>
        <taxon>ecological metagenomes</taxon>
    </lineage>
</organism>
<protein>
    <submittedName>
        <fullName evidence="1">Uncharacterized protein</fullName>
    </submittedName>
</protein>
<gene>
    <name evidence="1" type="ORF">METZ01_LOCUS155268</name>
</gene>
<dbReference type="EMBL" id="UINC01025918">
    <property type="protein sequence ID" value="SVB02414.1"/>
    <property type="molecule type" value="Genomic_DNA"/>
</dbReference>
<sequence length="299" mass="32521">VFLLSLILFLGSTTNASNRVAYTRPGDMLKIPSSSLSRSPYLFQTGFGSEIHNFSPLNLSKGGYFNMETGKSGFMFGFSFTMAADTTQRAHLKESSYAAPVEFGFHVQKRVYTYQDVSISLGLQDIVFQNTDESSQLSLNSDELSLFAVVSSEKEVGSYKMNTYLGFGTGSLGPISTPQFDDDGSPQTVVNDTGSTAGVFVGFVLNTPYFARWGGIDLVGEFDGTGINVGLRIPLTSDYRLNFGFTHIDKLPHFGDSYWAGHPGVTLGLDMAVPRAIIPEPLSERFDGPSPFVDDPRGL</sequence>
<evidence type="ECO:0000313" key="1">
    <source>
        <dbReference type="EMBL" id="SVB02414.1"/>
    </source>
</evidence>
<feature type="non-terminal residue" evidence="1">
    <location>
        <position position="299"/>
    </location>
</feature>
<accession>A0A382AM05</accession>
<reference evidence="1" key="1">
    <citation type="submission" date="2018-05" db="EMBL/GenBank/DDBJ databases">
        <authorList>
            <person name="Lanie J.A."/>
            <person name="Ng W.-L."/>
            <person name="Kazmierczak K.M."/>
            <person name="Andrzejewski T.M."/>
            <person name="Davidsen T.M."/>
            <person name="Wayne K.J."/>
            <person name="Tettelin H."/>
            <person name="Glass J.I."/>
            <person name="Rusch D."/>
            <person name="Podicherti R."/>
            <person name="Tsui H.-C.T."/>
            <person name="Winkler M.E."/>
        </authorList>
    </citation>
    <scope>NUCLEOTIDE SEQUENCE</scope>
</reference>
<name>A0A382AM05_9ZZZZ</name>